<reference evidence="2 3" key="1">
    <citation type="journal article" date="2010" name="J. Bacteriol.">
        <title>Genome sequences of Oceanicola granulosus HTCC2516(T) and Oceanicola batsensis HTCC2597(TDelta).</title>
        <authorList>
            <person name="Thrash J.C."/>
            <person name="Cho J.C."/>
            <person name="Vergin K.L."/>
            <person name="Giovannoni S.J."/>
        </authorList>
    </citation>
    <scope>NUCLEOTIDE SEQUENCE [LARGE SCALE GENOMIC DNA]</scope>
    <source>
        <strain evidence="3">ATCC BAA-861 / DSM 15982 / KCTC 12143 / HTCC2516</strain>
    </source>
</reference>
<accession>Q2CK46</accession>
<keyword evidence="1" id="KW-0812">Transmembrane</keyword>
<dbReference type="EC" id="6.3.4.21" evidence="2"/>
<proteinExistence type="predicted"/>
<gene>
    <name evidence="2" type="ORF">OG2516_10786</name>
</gene>
<dbReference type="AlphaFoldDB" id="Q2CK46"/>
<keyword evidence="3" id="KW-1185">Reference proteome</keyword>
<name>Q2CK46_OCEGH</name>
<evidence type="ECO:0000256" key="1">
    <source>
        <dbReference type="SAM" id="Phobius"/>
    </source>
</evidence>
<dbReference type="GO" id="GO:0004516">
    <property type="term" value="F:nicotinate phosphoribosyltransferase activity"/>
    <property type="evidence" value="ECO:0007669"/>
    <property type="project" value="UniProtKB-EC"/>
</dbReference>
<dbReference type="Proteomes" id="UP000003635">
    <property type="component" value="Unassembled WGS sequence"/>
</dbReference>
<protein>
    <submittedName>
        <fullName evidence="2">Nicotinate phosphoribosyltransferase</fullName>
        <ecNumber evidence="2">6.3.4.21</ecNumber>
    </submittedName>
</protein>
<feature type="transmembrane region" description="Helical" evidence="1">
    <location>
        <begin position="12"/>
        <end position="32"/>
    </location>
</feature>
<dbReference type="EMBL" id="AAOT01000001">
    <property type="protein sequence ID" value="EAR52943.1"/>
    <property type="molecule type" value="Genomic_DNA"/>
</dbReference>
<keyword evidence="1" id="KW-0472">Membrane</keyword>
<keyword evidence="2" id="KW-0328">Glycosyltransferase</keyword>
<keyword evidence="1" id="KW-1133">Transmembrane helix</keyword>
<evidence type="ECO:0000313" key="2">
    <source>
        <dbReference type="EMBL" id="EAR52943.1"/>
    </source>
</evidence>
<sequence length="53" mass="5998">MATPPEKSPKRPRLFVLIPLGFVLLILAMFVLGEWRQETTDSGLNDEVEEAIE</sequence>
<keyword evidence="2" id="KW-0436">Ligase</keyword>
<dbReference type="GO" id="GO:0016757">
    <property type="term" value="F:glycosyltransferase activity"/>
    <property type="evidence" value="ECO:0007669"/>
    <property type="project" value="UniProtKB-KW"/>
</dbReference>
<dbReference type="RefSeq" id="WP_007255677.1">
    <property type="nucleotide sequence ID" value="NZ_CH724107.1"/>
</dbReference>
<dbReference type="OrthoDB" id="10000182at2"/>
<dbReference type="HOGENOM" id="CLU_3064095_0_0_5"/>
<evidence type="ECO:0000313" key="3">
    <source>
        <dbReference type="Proteomes" id="UP000003635"/>
    </source>
</evidence>
<comment type="caution">
    <text evidence="2">The sequence shown here is derived from an EMBL/GenBank/DDBJ whole genome shotgun (WGS) entry which is preliminary data.</text>
</comment>
<keyword evidence="2" id="KW-0808">Transferase</keyword>
<organism evidence="2 3">
    <name type="scientific">Oceanicola granulosus (strain ATCC BAA-861 / DSM 15982 / KCTC 12143 / HTCC2516)</name>
    <dbReference type="NCBI Taxonomy" id="314256"/>
    <lineage>
        <taxon>Bacteria</taxon>
        <taxon>Pseudomonadati</taxon>
        <taxon>Pseudomonadota</taxon>
        <taxon>Alphaproteobacteria</taxon>
        <taxon>Rhodobacterales</taxon>
        <taxon>Roseobacteraceae</taxon>
        <taxon>Oceanicola</taxon>
    </lineage>
</organism>